<dbReference type="EMBL" id="DRLF01000395">
    <property type="protein sequence ID" value="HEC07466.1"/>
    <property type="molecule type" value="Genomic_DNA"/>
</dbReference>
<name>A0A831RUT2_9GAMM</name>
<gene>
    <name evidence="10" type="ORF">ENJ12_11465</name>
</gene>
<feature type="transmembrane region" description="Helical" evidence="9">
    <location>
        <begin position="548"/>
        <end position="569"/>
    </location>
</feature>
<dbReference type="AlphaFoldDB" id="A0A831RUT2"/>
<keyword evidence="7 9" id="KW-0472">Membrane</keyword>
<dbReference type="PANTHER" id="PTHR11629">
    <property type="entry name" value="VACUOLAR PROTON ATPASES"/>
    <property type="match status" value="1"/>
</dbReference>
<evidence type="ECO:0000256" key="6">
    <source>
        <dbReference type="ARBA" id="ARBA00023065"/>
    </source>
</evidence>
<dbReference type="GO" id="GO:0016471">
    <property type="term" value="C:vacuolar proton-transporting V-type ATPase complex"/>
    <property type="evidence" value="ECO:0007669"/>
    <property type="project" value="TreeGrafter"/>
</dbReference>
<sequence length="635" mass="71328">MFTPAPMYHVGISLLSEDLTQAGLLLARFGYFAPDPLREETAHLPETPQQSYTDSFQSARSHLQKILGFLKIRPDICQPIPEQAPGLEELQALETWLAQTWQQCSACAESARHYEEKLADVKSLENLLHSYQNLDLDLGMLRRDYRFLNILTGTIPQENRTRLREAIAMIGYTLTEISHHQGLLHVVIAGLKEKEPSLATVLKAADFHTLELPEEFSDHPSKVADHLREQEHRILQEQRHLHREIEEKAKTYDDRLNQATRTLLAASGLSQFGSSLRSRGGLAHISGWIPVHQIEPLKTALEKGLPGPVIVEHRQPETREQQHVPSCLQHSAWLQPFAALVRNFGVPRYSEIDPTWFFAISFITMFGMMFGDVGHGAVIFLTPWLLPGKLRMIRPVMMAAGLSSMLFGILYGSIFGYEHLFPAVWIAPLSDPVLMLKVAFFWGVGFILMASMLTIRNNLVENHFARALFDSQGVAGLLLYLSILSGGWQWLEQGSVGILNQALFLGSLAVVLGYKWKEQDAPPGERLLVVIIEGFETFMNYISNTLSFLRVAAFGLNHVALAIAVFALADMLGTTGHWITVVLGNLFILVLEGAIVVIQVLRLEYYEGFSRFFRGDGHEFQPMRLSASDLLNTKT</sequence>
<dbReference type="Gene3D" id="3.30.70.2170">
    <property type="match status" value="1"/>
</dbReference>
<feature type="transmembrane region" description="Helical" evidence="9">
    <location>
        <begin position="356"/>
        <end position="384"/>
    </location>
</feature>
<keyword evidence="4 9" id="KW-0812">Transmembrane</keyword>
<dbReference type="GO" id="GO:0046961">
    <property type="term" value="F:proton-transporting ATPase activity, rotational mechanism"/>
    <property type="evidence" value="ECO:0007669"/>
    <property type="project" value="InterPro"/>
</dbReference>
<evidence type="ECO:0000256" key="8">
    <source>
        <dbReference type="SAM" id="Coils"/>
    </source>
</evidence>
<dbReference type="Pfam" id="PF01496">
    <property type="entry name" value="V_ATPase_I"/>
    <property type="match status" value="2"/>
</dbReference>
<evidence type="ECO:0000313" key="10">
    <source>
        <dbReference type="EMBL" id="HEC07466.1"/>
    </source>
</evidence>
<dbReference type="PANTHER" id="PTHR11629:SF63">
    <property type="entry name" value="V-TYPE PROTON ATPASE SUBUNIT A"/>
    <property type="match status" value="1"/>
</dbReference>
<comment type="subcellular location">
    <subcellularLocation>
        <location evidence="1">Membrane</location>
        <topology evidence="1">Multi-pass membrane protein</topology>
    </subcellularLocation>
</comment>
<keyword evidence="5 9" id="KW-1133">Transmembrane helix</keyword>
<dbReference type="Proteomes" id="UP000886339">
    <property type="component" value="Unassembled WGS sequence"/>
</dbReference>
<comment type="similarity">
    <text evidence="2">Belongs to the V-ATPase 116 kDa subunit family.</text>
</comment>
<dbReference type="Gene3D" id="3.30.70.2750">
    <property type="match status" value="1"/>
</dbReference>
<feature type="coiled-coil region" evidence="8">
    <location>
        <begin position="235"/>
        <end position="262"/>
    </location>
</feature>
<accession>A0A831RUT2</accession>
<dbReference type="GO" id="GO:0033179">
    <property type="term" value="C:proton-transporting V-type ATPase, V0 domain"/>
    <property type="evidence" value="ECO:0007669"/>
    <property type="project" value="InterPro"/>
</dbReference>
<protein>
    <recommendedName>
        <fullName evidence="11">V-type ATP synthase subunit I</fullName>
    </recommendedName>
</protein>
<dbReference type="GO" id="GO:0051117">
    <property type="term" value="F:ATPase binding"/>
    <property type="evidence" value="ECO:0007669"/>
    <property type="project" value="TreeGrafter"/>
</dbReference>
<keyword evidence="8" id="KW-0175">Coiled coil</keyword>
<reference evidence="10" key="1">
    <citation type="journal article" date="2020" name="mSystems">
        <title>Genome- and Community-Level Interaction Insights into Carbon Utilization and Element Cycling Functions of Hydrothermarchaeota in Hydrothermal Sediment.</title>
        <authorList>
            <person name="Zhou Z."/>
            <person name="Liu Y."/>
            <person name="Xu W."/>
            <person name="Pan J."/>
            <person name="Luo Z.H."/>
            <person name="Li M."/>
        </authorList>
    </citation>
    <scope>NUCLEOTIDE SEQUENCE [LARGE SCALE GENOMIC DNA]</scope>
    <source>
        <strain evidence="10">HyVt-458</strain>
    </source>
</reference>
<feature type="transmembrane region" description="Helical" evidence="9">
    <location>
        <begin position="497"/>
        <end position="516"/>
    </location>
</feature>
<evidence type="ECO:0000256" key="2">
    <source>
        <dbReference type="ARBA" id="ARBA00009904"/>
    </source>
</evidence>
<evidence type="ECO:0000256" key="9">
    <source>
        <dbReference type="SAM" id="Phobius"/>
    </source>
</evidence>
<dbReference type="GO" id="GO:0007035">
    <property type="term" value="P:vacuolar acidification"/>
    <property type="evidence" value="ECO:0007669"/>
    <property type="project" value="TreeGrafter"/>
</dbReference>
<evidence type="ECO:0000256" key="5">
    <source>
        <dbReference type="ARBA" id="ARBA00022989"/>
    </source>
</evidence>
<keyword evidence="3" id="KW-0813">Transport</keyword>
<feature type="transmembrane region" description="Helical" evidence="9">
    <location>
        <begin position="434"/>
        <end position="455"/>
    </location>
</feature>
<organism evidence="10">
    <name type="scientific">Thiolapillus brandeum</name>
    <dbReference type="NCBI Taxonomy" id="1076588"/>
    <lineage>
        <taxon>Bacteria</taxon>
        <taxon>Pseudomonadati</taxon>
        <taxon>Pseudomonadota</taxon>
        <taxon>Gammaproteobacteria</taxon>
        <taxon>Chromatiales</taxon>
        <taxon>Sedimenticolaceae</taxon>
        <taxon>Thiolapillus</taxon>
    </lineage>
</organism>
<dbReference type="Gene3D" id="1.20.1460.20">
    <property type="match status" value="1"/>
</dbReference>
<comment type="caution">
    <text evidence="10">The sequence shown here is derived from an EMBL/GenBank/DDBJ whole genome shotgun (WGS) entry which is preliminary data.</text>
</comment>
<dbReference type="InterPro" id="IPR002490">
    <property type="entry name" value="V-ATPase_116kDa_su"/>
</dbReference>
<feature type="transmembrane region" description="Helical" evidence="9">
    <location>
        <begin position="575"/>
        <end position="601"/>
    </location>
</feature>
<proteinExistence type="inferred from homology"/>
<keyword evidence="6" id="KW-0406">Ion transport</keyword>
<evidence type="ECO:0008006" key="11">
    <source>
        <dbReference type="Google" id="ProtNLM"/>
    </source>
</evidence>
<evidence type="ECO:0000256" key="7">
    <source>
        <dbReference type="ARBA" id="ARBA00023136"/>
    </source>
</evidence>
<evidence type="ECO:0000256" key="1">
    <source>
        <dbReference type="ARBA" id="ARBA00004141"/>
    </source>
</evidence>
<evidence type="ECO:0000256" key="4">
    <source>
        <dbReference type="ARBA" id="ARBA00022692"/>
    </source>
</evidence>
<evidence type="ECO:0000256" key="3">
    <source>
        <dbReference type="ARBA" id="ARBA00022448"/>
    </source>
</evidence>
<feature type="transmembrane region" description="Helical" evidence="9">
    <location>
        <begin position="467"/>
        <end position="491"/>
    </location>
</feature>
<feature type="transmembrane region" description="Helical" evidence="9">
    <location>
        <begin position="396"/>
        <end position="414"/>
    </location>
</feature>